<evidence type="ECO:0000313" key="1">
    <source>
        <dbReference type="EMBL" id="AQX31173.1"/>
    </source>
</evidence>
<protein>
    <recommendedName>
        <fullName evidence="3">BrnA antitoxin of type II toxin-antitoxin system</fullName>
    </recommendedName>
</protein>
<dbReference type="EMBL" id="CP019789">
    <property type="protein sequence ID" value="AQX31173.1"/>
    <property type="molecule type" value="Genomic_DNA"/>
</dbReference>
<organism evidence="1 2">
    <name type="scientific">Bartonella schoenbuchensis (strain DSM 13525 / NCTC 13165 / R1)</name>
    <dbReference type="NCBI Taxonomy" id="687861"/>
    <lineage>
        <taxon>Bacteria</taxon>
        <taxon>Pseudomonadati</taxon>
        <taxon>Pseudomonadota</taxon>
        <taxon>Alphaproteobacteria</taxon>
        <taxon>Hyphomicrobiales</taxon>
        <taxon>Bartonellaceae</taxon>
        <taxon>Bartonella</taxon>
    </lineage>
</organism>
<reference evidence="2" key="1">
    <citation type="journal article" date="2017" name="Genome Biol. Evol.">
        <title>Evolutionary Dynamics of Pathoadaptation Revealed by Three Independent Acquisitions of the VirB/D4 Type IV Secretion System in Bartonella.</title>
        <authorList>
            <person name="Harms A."/>
            <person name="Segers F.H."/>
            <person name="Quebatte M."/>
            <person name="Mistl C."/>
            <person name="Manfredi P."/>
            <person name="Korner J."/>
            <person name="Chomel B.B."/>
            <person name="Kosoy M."/>
            <person name="Maruyama S."/>
            <person name="Engel P."/>
            <person name="Dehio C."/>
        </authorList>
    </citation>
    <scope>NUCLEOTIDE SEQUENCE [LARGE SCALE GENOMIC DNA]</scope>
    <source>
        <strain evidence="2">R1</strain>
    </source>
</reference>
<dbReference type="InterPro" id="IPR025528">
    <property type="entry name" value="BrnA_antitoxin"/>
</dbReference>
<dbReference type="STRING" id="687861.BscR1v2_012590"/>
<dbReference type="Proteomes" id="UP000190811">
    <property type="component" value="Chromosome"/>
</dbReference>
<gene>
    <name evidence="1" type="ORF">BscR1v2_012590</name>
</gene>
<evidence type="ECO:0000313" key="2">
    <source>
        <dbReference type="Proteomes" id="UP000190811"/>
    </source>
</evidence>
<dbReference type="AlphaFoldDB" id="A0A1S6XS20"/>
<dbReference type="RefSeq" id="WP_010704182.1">
    <property type="nucleotide sequence ID" value="NZ_CP019789.1"/>
</dbReference>
<name>A0A1S6XS20_BARSR</name>
<proteinExistence type="predicted"/>
<accession>A0A1S6XS20</accession>
<sequence length="101" mass="11571">MTIKKTFKEGCGYTKEDWDAVDSPPLTDEELARLKPAKEILPTSFFKYVTEERRKRGRPPVKSPKQAITLRLDPKVIASFKEQGKNWRTRMGEILTKASGC</sequence>
<dbReference type="Pfam" id="PF14384">
    <property type="entry name" value="BrnA_antitoxin"/>
    <property type="match status" value="1"/>
</dbReference>
<evidence type="ECO:0008006" key="3">
    <source>
        <dbReference type="Google" id="ProtNLM"/>
    </source>
</evidence>